<dbReference type="RefSeq" id="WP_377911615.1">
    <property type="nucleotide sequence ID" value="NZ_JBHRZT010000007.1"/>
</dbReference>
<feature type="compositionally biased region" description="Basic and acidic residues" evidence="1">
    <location>
        <begin position="14"/>
        <end position="30"/>
    </location>
</feature>
<feature type="compositionally biased region" description="Polar residues" evidence="1">
    <location>
        <begin position="1"/>
        <end position="13"/>
    </location>
</feature>
<sequence length="44" mass="4941">MTKKGIQNSSVEQLKNDHETETAFKVDNPKNHGTKKNQKSDTAL</sequence>
<gene>
    <name evidence="2" type="ORF">ACFOU2_01610</name>
</gene>
<protein>
    <submittedName>
        <fullName evidence="2">Biofilm-forming protein</fullName>
    </submittedName>
</protein>
<organism evidence="2 3">
    <name type="scientific">Bacillus songklensis</name>
    <dbReference type="NCBI Taxonomy" id="1069116"/>
    <lineage>
        <taxon>Bacteria</taxon>
        <taxon>Bacillati</taxon>
        <taxon>Bacillota</taxon>
        <taxon>Bacilli</taxon>
        <taxon>Bacillales</taxon>
        <taxon>Bacillaceae</taxon>
        <taxon>Bacillus</taxon>
    </lineage>
</organism>
<proteinExistence type="predicted"/>
<reference evidence="3" key="1">
    <citation type="journal article" date="2019" name="Int. J. Syst. Evol. Microbiol.">
        <title>The Global Catalogue of Microorganisms (GCM) 10K type strain sequencing project: providing services to taxonomists for standard genome sequencing and annotation.</title>
        <authorList>
            <consortium name="The Broad Institute Genomics Platform"/>
            <consortium name="The Broad Institute Genome Sequencing Center for Infectious Disease"/>
            <person name="Wu L."/>
            <person name="Ma J."/>
        </authorList>
    </citation>
    <scope>NUCLEOTIDE SEQUENCE [LARGE SCALE GENOMIC DNA]</scope>
    <source>
        <strain evidence="3">CCUG 61889</strain>
    </source>
</reference>
<dbReference type="EMBL" id="JBHRZT010000007">
    <property type="protein sequence ID" value="MFC3882290.1"/>
    <property type="molecule type" value="Genomic_DNA"/>
</dbReference>
<dbReference type="Proteomes" id="UP001595752">
    <property type="component" value="Unassembled WGS sequence"/>
</dbReference>
<name>A0ABV8AXJ3_9BACI</name>
<evidence type="ECO:0000313" key="3">
    <source>
        <dbReference type="Proteomes" id="UP001595752"/>
    </source>
</evidence>
<evidence type="ECO:0000313" key="2">
    <source>
        <dbReference type="EMBL" id="MFC3882290.1"/>
    </source>
</evidence>
<accession>A0ABV8AXJ3</accession>
<feature type="region of interest" description="Disordered" evidence="1">
    <location>
        <begin position="1"/>
        <end position="44"/>
    </location>
</feature>
<keyword evidence="3" id="KW-1185">Reference proteome</keyword>
<comment type="caution">
    <text evidence="2">The sequence shown here is derived from an EMBL/GenBank/DDBJ whole genome shotgun (WGS) entry which is preliminary data.</text>
</comment>
<evidence type="ECO:0000256" key="1">
    <source>
        <dbReference type="SAM" id="MobiDB-lite"/>
    </source>
</evidence>